<sequence>MAACEARMESQEDILKTLQTQVLLIANAMVQKSLPSTLETKEQATPTSLRVWGDQEVQELEEELVMEDAMDQIVEEPENKSHEELEVSNQDLSQGQELCKRNQIQ</sequence>
<reference evidence="2 3" key="1">
    <citation type="submission" date="2021-07" db="EMBL/GenBank/DDBJ databases">
        <title>The Aristolochia fimbriata genome: insights into angiosperm evolution, floral development and chemical biosynthesis.</title>
        <authorList>
            <person name="Jiao Y."/>
        </authorList>
    </citation>
    <scope>NUCLEOTIDE SEQUENCE [LARGE SCALE GENOMIC DNA]</scope>
    <source>
        <strain evidence="2">IBCAS-2021</strain>
        <tissue evidence="2">Leaf</tissue>
    </source>
</reference>
<feature type="region of interest" description="Disordered" evidence="1">
    <location>
        <begin position="75"/>
        <end position="105"/>
    </location>
</feature>
<keyword evidence="3" id="KW-1185">Reference proteome</keyword>
<comment type="caution">
    <text evidence="2">The sequence shown here is derived from an EMBL/GenBank/DDBJ whole genome shotgun (WGS) entry which is preliminary data.</text>
</comment>
<dbReference type="Proteomes" id="UP000825729">
    <property type="component" value="Unassembled WGS sequence"/>
</dbReference>
<feature type="compositionally biased region" description="Polar residues" evidence="1">
    <location>
        <begin position="87"/>
        <end position="105"/>
    </location>
</feature>
<evidence type="ECO:0000313" key="2">
    <source>
        <dbReference type="EMBL" id="KAG9444815.1"/>
    </source>
</evidence>
<accession>A0AAV7E7F3</accession>
<evidence type="ECO:0000313" key="3">
    <source>
        <dbReference type="Proteomes" id="UP000825729"/>
    </source>
</evidence>
<protein>
    <submittedName>
        <fullName evidence="2">Uncharacterized protein</fullName>
    </submittedName>
</protein>
<dbReference type="EMBL" id="JAINDJ010000006">
    <property type="protein sequence ID" value="KAG9444815.1"/>
    <property type="molecule type" value="Genomic_DNA"/>
</dbReference>
<organism evidence="2 3">
    <name type="scientific">Aristolochia fimbriata</name>
    <name type="common">White veined hardy Dutchman's pipe vine</name>
    <dbReference type="NCBI Taxonomy" id="158543"/>
    <lineage>
        <taxon>Eukaryota</taxon>
        <taxon>Viridiplantae</taxon>
        <taxon>Streptophyta</taxon>
        <taxon>Embryophyta</taxon>
        <taxon>Tracheophyta</taxon>
        <taxon>Spermatophyta</taxon>
        <taxon>Magnoliopsida</taxon>
        <taxon>Magnoliidae</taxon>
        <taxon>Piperales</taxon>
        <taxon>Aristolochiaceae</taxon>
        <taxon>Aristolochia</taxon>
    </lineage>
</organism>
<dbReference type="AlphaFoldDB" id="A0AAV7E7F3"/>
<evidence type="ECO:0000256" key="1">
    <source>
        <dbReference type="SAM" id="MobiDB-lite"/>
    </source>
</evidence>
<gene>
    <name evidence="2" type="ORF">H6P81_016155</name>
</gene>
<proteinExistence type="predicted"/>
<name>A0AAV7E7F3_ARIFI</name>